<dbReference type="PANTHER" id="PTHR24422:SF27">
    <property type="entry name" value="PROTEIN-GLUTAMATE O-METHYLTRANSFERASE"/>
    <property type="match status" value="1"/>
</dbReference>
<dbReference type="Pfam" id="PF01739">
    <property type="entry name" value="CheR"/>
    <property type="match status" value="1"/>
</dbReference>
<feature type="domain" description="CheR-type methyltransferase" evidence="4">
    <location>
        <begin position="35"/>
        <end position="307"/>
    </location>
</feature>
<dbReference type="Gene3D" id="3.30.450.20">
    <property type="entry name" value="PAS domain"/>
    <property type="match status" value="2"/>
</dbReference>
<dbReference type="AlphaFoldDB" id="D2QCM9"/>
<evidence type="ECO:0000313" key="6">
    <source>
        <dbReference type="Proteomes" id="UP000002028"/>
    </source>
</evidence>
<dbReference type="PRINTS" id="PR00996">
    <property type="entry name" value="CHERMTFRASE"/>
</dbReference>
<evidence type="ECO:0000256" key="1">
    <source>
        <dbReference type="SAM" id="Coils"/>
    </source>
</evidence>
<dbReference type="PROSITE" id="PS50112">
    <property type="entry name" value="PAS"/>
    <property type="match status" value="1"/>
</dbReference>
<feature type="region of interest" description="Disordered" evidence="2">
    <location>
        <begin position="1"/>
        <end position="42"/>
    </location>
</feature>
<name>D2QCM9_SPILD</name>
<evidence type="ECO:0000313" key="5">
    <source>
        <dbReference type="EMBL" id="ADB38034.1"/>
    </source>
</evidence>
<dbReference type="InterPro" id="IPR000780">
    <property type="entry name" value="CheR_MeTrfase"/>
</dbReference>
<dbReference type="EC" id="2.1.1.80" evidence="5"/>
<dbReference type="HOGENOM" id="CLU_281858_0_0_10"/>
<evidence type="ECO:0000259" key="3">
    <source>
        <dbReference type="PROSITE" id="PS50112"/>
    </source>
</evidence>
<dbReference type="SUPFAM" id="SSF55785">
    <property type="entry name" value="PYP-like sensor domain (PAS domain)"/>
    <property type="match status" value="2"/>
</dbReference>
<evidence type="ECO:0000259" key="4">
    <source>
        <dbReference type="PROSITE" id="PS50123"/>
    </source>
</evidence>
<feature type="domain" description="PAS" evidence="3">
    <location>
        <begin position="850"/>
        <end position="921"/>
    </location>
</feature>
<dbReference type="CDD" id="cd00130">
    <property type="entry name" value="PAS"/>
    <property type="match status" value="2"/>
</dbReference>
<dbReference type="KEGG" id="sli:Slin_1989"/>
<dbReference type="InterPro" id="IPR000014">
    <property type="entry name" value="PAS"/>
</dbReference>
<dbReference type="InterPro" id="IPR013656">
    <property type="entry name" value="PAS_4"/>
</dbReference>
<keyword evidence="5" id="KW-0808">Transferase</keyword>
<dbReference type="Pfam" id="PF08448">
    <property type="entry name" value="PAS_4"/>
    <property type="match status" value="2"/>
</dbReference>
<dbReference type="GO" id="GO:0008983">
    <property type="term" value="F:protein-glutamate O-methyltransferase activity"/>
    <property type="evidence" value="ECO:0007669"/>
    <property type="project" value="UniProtKB-EC"/>
</dbReference>
<dbReference type="Pfam" id="PF03705">
    <property type="entry name" value="CheR_N"/>
    <property type="match status" value="1"/>
</dbReference>
<organism evidence="5 6">
    <name type="scientific">Spirosoma linguale (strain ATCC 33905 / DSM 74 / LMG 10896 / Claus 1)</name>
    <dbReference type="NCBI Taxonomy" id="504472"/>
    <lineage>
        <taxon>Bacteria</taxon>
        <taxon>Pseudomonadati</taxon>
        <taxon>Bacteroidota</taxon>
        <taxon>Cytophagia</taxon>
        <taxon>Cytophagales</taxon>
        <taxon>Cytophagaceae</taxon>
        <taxon>Spirosoma</taxon>
    </lineage>
</organism>
<keyword evidence="6" id="KW-1185">Reference proteome</keyword>
<protein>
    <submittedName>
        <fullName evidence="5">MCP methyltransferase, CheR-type with PAS/PAC sensor</fullName>
        <ecNumber evidence="5">2.1.1.80</ecNumber>
    </submittedName>
</protein>
<dbReference type="SMART" id="SM00091">
    <property type="entry name" value="PAS"/>
    <property type="match status" value="3"/>
</dbReference>
<sequence length="1110" mass="125937">MNLPDNTDPDTPDTITPTGVDGQEAVVPDSPEQRGASQEAETSNDELVALLELLRKFIGVDFTHYKTATIRRRVLRRMALYKLRAVPDYMDYLHQHPTEAGLLYHDLLINVTSFFRDTDTMDYLGNVLFPRLLTTKPPNQPFRLWIPACSTGEEVYSLAILLLEAMDNLDKAVSIQIFATDLSERVIARARLGRYSASQVAEISPRRLKRFFTEDQDGYCISKVIRDLCVFATHNIFVDPPFSRLDLVSCRNLLIYTDNVLQRKAIATFHYALNPTGHLILGKAETVGSSTMLFTQIAKNFKIYARKNMGLRSVMPLVDLLQQRTTTTPGYLNRLDYTSDQEPVPVSGAYPPVTLPVPEPSTPDYPDEAGEKRDLQSMSMHQKPGQPDDLDQRVNGLLTQYTPPSVVVNKDMEIIRFQGSTSLFLEPAPGRANFNLLKMARPELVFDLRTAINKAHKSGQPASKTGLMIRVREQTYHITINAVPFLSQNHEPLILVIFGEVTPTLQPAISLTQLRNRRIKQLEDELVTLRDDMRSMFEEQEAGREELQSANEEIISSNEELQSINEELETSKEEIQSNNEELQTINQELQLSNDQLSEAYDYSDAIFGTIRETVLVLDKDLRVRTANRAFFKTFRIEPDDTIGRLLYELGNRQWDIPALRSLLDQVINQNTPIQAYEMVHHFQDLGEKVLRLNARKVVRLQGQAAILLAIEDITDHSQVQRLLIFLQSILAHAPVGIQLFKSVRNERNTIVDFQLVPLVNELGQRDKPSVEDLYKTSYKALFSDTEQSALFSRYVQVVETGEAMQAEVLDKLARQPEWHLISANRFEDGFLLVTSTITDRKKAEEAILEREAQLSRLVENTPDVITRWDKNRRLVFANSAFSEKTGLPPNQLLGLTNLEMGQPDEIAIPYMDSIQEVLDTGRPKEHYNVYTQPNGVVFFQSRMVPELGQDGAVEGVLAIARDITQLNEGSMLKQAYETIQQANLDRDRQAKRLQHILDACPTAILTLTPQYTDSEQGDATKLADFRIVTANKTLAQYLEQAETTLPGTLLSQWFTDDSFLNQCRQAYLSGQSHTIVWHDTTNTHDSWLDVSLSRIDDDLLITFSVRPKPA</sequence>
<dbReference type="NCBIfam" id="TIGR00229">
    <property type="entry name" value="sensory_box"/>
    <property type="match status" value="1"/>
</dbReference>
<dbReference type="Gene3D" id="3.40.50.150">
    <property type="entry name" value="Vaccinia Virus protein VP39"/>
    <property type="match status" value="1"/>
</dbReference>
<evidence type="ECO:0000256" key="2">
    <source>
        <dbReference type="SAM" id="MobiDB-lite"/>
    </source>
</evidence>
<feature type="compositionally biased region" description="Pro residues" evidence="2">
    <location>
        <begin position="353"/>
        <end position="363"/>
    </location>
</feature>
<dbReference type="RefSeq" id="WP_012926582.1">
    <property type="nucleotide sequence ID" value="NC_013730.1"/>
</dbReference>
<dbReference type="eggNOG" id="COG1340">
    <property type="taxonomic scope" value="Bacteria"/>
</dbReference>
<dbReference type="InterPro" id="IPR022642">
    <property type="entry name" value="CheR_C"/>
</dbReference>
<keyword evidence="5" id="KW-0489">Methyltransferase</keyword>
<accession>D2QCM9</accession>
<dbReference type="GO" id="GO:0032259">
    <property type="term" value="P:methylation"/>
    <property type="evidence" value="ECO:0007669"/>
    <property type="project" value="UniProtKB-KW"/>
</dbReference>
<dbReference type="PROSITE" id="PS50123">
    <property type="entry name" value="CHER"/>
    <property type="match status" value="1"/>
</dbReference>
<reference evidence="5 6" key="1">
    <citation type="journal article" date="2010" name="Stand. Genomic Sci.">
        <title>Complete genome sequence of Spirosoma linguale type strain (1).</title>
        <authorList>
            <person name="Lail K."/>
            <person name="Sikorski J."/>
            <person name="Saunders E."/>
            <person name="Lapidus A."/>
            <person name="Glavina Del Rio T."/>
            <person name="Copeland A."/>
            <person name="Tice H."/>
            <person name="Cheng J.-F."/>
            <person name="Lucas S."/>
            <person name="Nolan M."/>
            <person name="Bruce D."/>
            <person name="Goodwin L."/>
            <person name="Pitluck S."/>
            <person name="Ivanova N."/>
            <person name="Mavromatis K."/>
            <person name="Ovchinnikova G."/>
            <person name="Pati A."/>
            <person name="Chen A."/>
            <person name="Palaniappan K."/>
            <person name="Land M."/>
            <person name="Hauser L."/>
            <person name="Chang Y.-J."/>
            <person name="Jeffries C.D."/>
            <person name="Chain P."/>
            <person name="Brettin T."/>
            <person name="Detter J.C."/>
            <person name="Schuetze A."/>
            <person name="Rohde M."/>
            <person name="Tindall B.J."/>
            <person name="Goeker M."/>
            <person name="Bristow J."/>
            <person name="Eisen J.A."/>
            <person name="Markowitz V."/>
            <person name="Hugenholtz P."/>
            <person name="Kyrpides N.C."/>
            <person name="Klenk H.-P."/>
            <person name="Chen F."/>
        </authorList>
    </citation>
    <scope>NUCLEOTIDE SEQUENCE [LARGE SCALE GENOMIC DNA]</scope>
    <source>
        <strain evidence="6">ATCC 33905 / DSM 74 / LMG 10896 / Claus 1</strain>
    </source>
</reference>
<dbReference type="STRING" id="504472.Slin_1989"/>
<dbReference type="InterPro" id="IPR022641">
    <property type="entry name" value="CheR_N"/>
</dbReference>
<dbReference type="SUPFAM" id="SSF47757">
    <property type="entry name" value="Chemotaxis receptor methyltransferase CheR, N-terminal domain"/>
    <property type="match status" value="1"/>
</dbReference>
<keyword evidence="1" id="KW-0175">Coiled coil</keyword>
<dbReference type="Proteomes" id="UP000002028">
    <property type="component" value="Chromosome"/>
</dbReference>
<dbReference type="InterPro" id="IPR035965">
    <property type="entry name" value="PAS-like_dom_sf"/>
</dbReference>
<dbReference type="InterPro" id="IPR029063">
    <property type="entry name" value="SAM-dependent_MTases_sf"/>
</dbReference>
<dbReference type="SMART" id="SM00138">
    <property type="entry name" value="MeTrc"/>
    <property type="match status" value="1"/>
</dbReference>
<gene>
    <name evidence="5" type="ordered locus">Slin_1989</name>
</gene>
<dbReference type="eggNOG" id="COG1352">
    <property type="taxonomic scope" value="Bacteria"/>
</dbReference>
<dbReference type="SUPFAM" id="SSF53335">
    <property type="entry name" value="S-adenosyl-L-methionine-dependent methyltransferases"/>
    <property type="match status" value="1"/>
</dbReference>
<proteinExistence type="predicted"/>
<feature type="compositionally biased region" description="Polar residues" evidence="2">
    <location>
        <begin position="331"/>
        <end position="341"/>
    </location>
</feature>
<dbReference type="EMBL" id="CP001769">
    <property type="protein sequence ID" value="ADB38034.1"/>
    <property type="molecule type" value="Genomic_DNA"/>
</dbReference>
<dbReference type="InterPro" id="IPR050903">
    <property type="entry name" value="Bact_Chemotaxis_MeTrfase"/>
</dbReference>
<feature type="coiled-coil region" evidence="1">
    <location>
        <begin position="519"/>
        <end position="599"/>
    </location>
</feature>
<dbReference type="eggNOG" id="COG3290">
    <property type="taxonomic scope" value="Bacteria"/>
</dbReference>
<feature type="region of interest" description="Disordered" evidence="2">
    <location>
        <begin position="331"/>
        <end position="389"/>
    </location>
</feature>
<dbReference type="PANTHER" id="PTHR24422">
    <property type="entry name" value="CHEMOTAXIS PROTEIN METHYLTRANSFERASE"/>
    <property type="match status" value="1"/>
</dbReference>